<protein>
    <recommendedName>
        <fullName evidence="4">F-box domain-containing protein</fullName>
    </recommendedName>
</protein>
<keyword evidence="1" id="KW-0732">Signal</keyword>
<accession>S8AEP4</accession>
<dbReference type="EMBL" id="AQGS01000246">
    <property type="protein sequence ID" value="EPS41374.1"/>
    <property type="molecule type" value="Genomic_DNA"/>
</dbReference>
<evidence type="ECO:0000313" key="2">
    <source>
        <dbReference type="EMBL" id="EPS41374.1"/>
    </source>
</evidence>
<sequence length="500" mass="57146">MTVVVELLLINLAANIFWQTVIAPRIFTRKPDPNQDEDIPGLDGDAVMLDSLKPPASERKKPAAPGGTTGIFNMSTRKRDRLFGYIRKNVSKGFKSQGCITILPRLPPELLYEVLEKCDFQTLWNFARASLASYLLCFRILARKFTFPLSLPQAITSGLLAHHKASGAYDSIKYITLDVSDETWWGPKPPRRAQQGPPKIPPTYLDEIKTFLEFVKSNNKQCDIKLYSPKDGSHCSITGFSTLYQLIFSTAPRNIDSLIIRISINPYNDSYFEKELDLIQSKIREQIYPDPTWTWNGSLNVGLPMRSLTLEITTEQQIRTISHLPSMLAKTIMASEHAPSNLEKLKVIMLNCNQSKQNYFSPFRQNFIFDYLSTPNLKKLHVLDRRQTVLERYSEHLALGCPELEELYIDCGLDSEPSDYTRLWRLHKLRILTLPFPGNTYPMLDILNIETAKRRFAFQMGIAGSIIRYHGGVIEEINFVATESEDQETDAVLIPRQRIH</sequence>
<dbReference type="OMA" id="LAANIFW"/>
<reference evidence="3" key="2">
    <citation type="submission" date="2013-04" db="EMBL/GenBank/DDBJ databases">
        <title>Genomic mechanisms accounting for the adaptation to parasitism in nematode-trapping fungi.</title>
        <authorList>
            <person name="Ahren D.G."/>
        </authorList>
    </citation>
    <scope>NUCLEOTIDE SEQUENCE [LARGE SCALE GENOMIC DNA]</scope>
    <source>
        <strain evidence="3">CBS 200.50</strain>
    </source>
</reference>
<evidence type="ECO:0000256" key="1">
    <source>
        <dbReference type="SAM" id="SignalP"/>
    </source>
</evidence>
<reference evidence="2 3" key="1">
    <citation type="journal article" date="2013" name="PLoS Genet.">
        <title>Genomic mechanisms accounting for the adaptation to parasitism in nematode-trapping fungi.</title>
        <authorList>
            <person name="Meerupati T."/>
            <person name="Andersson K.M."/>
            <person name="Friman E."/>
            <person name="Kumar D."/>
            <person name="Tunlid A."/>
            <person name="Ahren D."/>
        </authorList>
    </citation>
    <scope>NUCLEOTIDE SEQUENCE [LARGE SCALE GENOMIC DNA]</scope>
    <source>
        <strain evidence="2 3">CBS 200.50</strain>
    </source>
</reference>
<dbReference type="OrthoDB" id="5281440at2759"/>
<keyword evidence="3" id="KW-1185">Reference proteome</keyword>
<feature type="signal peptide" evidence="1">
    <location>
        <begin position="1"/>
        <end position="23"/>
    </location>
</feature>
<evidence type="ECO:0008006" key="4">
    <source>
        <dbReference type="Google" id="ProtNLM"/>
    </source>
</evidence>
<proteinExistence type="predicted"/>
<comment type="caution">
    <text evidence="2">The sequence shown here is derived from an EMBL/GenBank/DDBJ whole genome shotgun (WGS) entry which is preliminary data.</text>
</comment>
<feature type="chain" id="PRO_5004547710" description="F-box domain-containing protein" evidence="1">
    <location>
        <begin position="24"/>
        <end position="500"/>
    </location>
</feature>
<dbReference type="AlphaFoldDB" id="S8AEP4"/>
<gene>
    <name evidence="2" type="ORF">H072_4735</name>
</gene>
<organism evidence="2 3">
    <name type="scientific">Dactylellina haptotyla (strain CBS 200.50)</name>
    <name type="common">Nematode-trapping fungus</name>
    <name type="synonym">Monacrosporium haptotylum</name>
    <dbReference type="NCBI Taxonomy" id="1284197"/>
    <lineage>
        <taxon>Eukaryota</taxon>
        <taxon>Fungi</taxon>
        <taxon>Dikarya</taxon>
        <taxon>Ascomycota</taxon>
        <taxon>Pezizomycotina</taxon>
        <taxon>Orbiliomycetes</taxon>
        <taxon>Orbiliales</taxon>
        <taxon>Orbiliaceae</taxon>
        <taxon>Dactylellina</taxon>
    </lineage>
</organism>
<evidence type="ECO:0000313" key="3">
    <source>
        <dbReference type="Proteomes" id="UP000015100"/>
    </source>
</evidence>
<name>S8AEP4_DACHA</name>
<dbReference type="Proteomes" id="UP000015100">
    <property type="component" value="Unassembled WGS sequence"/>
</dbReference>
<dbReference type="HOGENOM" id="CLU_545142_0_0_1"/>